<evidence type="ECO:0000256" key="1">
    <source>
        <dbReference type="ARBA" id="ARBA00022679"/>
    </source>
</evidence>
<reference evidence="4 5" key="1">
    <citation type="submission" date="2017-07" db="EMBL/GenBank/DDBJ databases">
        <title>Draft Genome Sequences of Select Purple Nonsulfur Bacteria.</title>
        <authorList>
            <person name="Lasarre B."/>
            <person name="Mckinlay J.B."/>
        </authorList>
    </citation>
    <scope>NUCLEOTIDE SEQUENCE [LARGE SCALE GENOMIC DNA]</scope>
    <source>
        <strain evidence="4 5">DSM 5909</strain>
    </source>
</reference>
<sequence length="1276" mass="141342">MREVDQRSIRILVDLQACQTNGSARRGVGRYSRALFAGLAGGAAPRDIYGLVSTELPHSASIRDLGAAKVIRPPALPNLLLDRDFEGGVRDAIDDVLWSSTVASVSPDIVHVSNVFEGFYERVPLPSPRVRAPGQVFSATLYDLIPLRFPEHYFRDERFERWYRFRLEWLRQADLLLSISEASRQDAIALLGLDPHRVVTIHGGIEPHFRQVADVGAAHRRLRESYALVRESFILYTGGDDHRKNLTGAILGFAGLPAELRAKTQLVLVCDLEDRRRSHYLEIARAAGLAAGDILFAGYVTEDDLVDFYCCCATFVFPSLYEGLGLPVLEAMACGAPAIGANNSSIAEVIGRPDALFDGNAPEDMARVLGLVLTDKDFAGRLADQGLVRAKKFRWESTTKTALDAFDTALRRKREAGVAAAVAHWSPRRRIAMVAPLPPAKSGIADYTADLLPYLQEYFDIDLYVARNNAPNEALSAQYRVFYADDLYNNIRNYYTVLYHFGNSEFHTHMYSMLRDLPGVVVLHDAFLSGMVGYVDFNLGRSGFFATEMLTAHGSLARNYLLQTPREKGIGDSIAGLPCSRRVLDNATGIILHSPYALRLLEEHHPERWRPQTWIIPSLARCPVAISVGERNSIRDRLGIAADAFVIATFGHITWTKFGDRLLEAFVSLCAKGDQRAHLIFAGELESDDFGYRLKQQIHASGLADRIRLTGYLSDVDYKDYLIAADLAVQLRKITRGETSAAVLNCLEYGIPLIVNACGTMNDYPDEVVVRLSPDPSVAELIAAISELAASDSRRSQLAASGRDYIASFHHVRRCASEYAAAITSFVEQTKTAKVENFAPLLAPYLAATGDPPGAAAYCASYFDARPEYNFSRPRIFLDVSHIAQGDLNTGIQRNVREIVRALYTRTVPGLDAIAVVRTGNDLVEASEWLSGLGLLLPGELASLNGRVVEFRPGDNLLMLDSSWNEYSQFRPVFARAREKRVPITTVVHDILPLTLPPGNFVPGGKEWFANWFHLALEESDAIACISKTTADRVIRYMGEHGRGRPGLRVGYWHNGSEINVPANSVHAPRLEEIVCEPYLLMVGTLEPRKNHLLAVNALDCLWGEGFGPNLVIAGKRGWMANEVLTRIFEHPLLNKRLFFIEQCSDADIAFLYMNATALLALSKDEGFGLPLVEASRYGIPILCSDIPIFHEVAGAHASYVAIDDPARVASAIRDWWAQYEKSVVISSAGMPCLSWRESAESLLKLLLGDNWYWQNTIDGSKSVDDLSENQKVNQR</sequence>
<dbReference type="CDD" id="cd03801">
    <property type="entry name" value="GT4_PimA-like"/>
    <property type="match status" value="1"/>
</dbReference>
<dbReference type="Gene3D" id="3.40.50.2000">
    <property type="entry name" value="Glycogen Phosphorylase B"/>
    <property type="match status" value="4"/>
</dbReference>
<proteinExistence type="predicted"/>
<keyword evidence="1" id="KW-0808">Transferase</keyword>
<dbReference type="PANTHER" id="PTHR46401:SF2">
    <property type="entry name" value="GLYCOSYLTRANSFERASE WBBK-RELATED"/>
    <property type="match status" value="1"/>
</dbReference>
<name>A0A327KWF7_9BRAD</name>
<gene>
    <name evidence="4" type="ORF">CH341_19300</name>
</gene>
<dbReference type="RefSeq" id="WP_111420634.1">
    <property type="nucleotide sequence ID" value="NZ_NPEX01000150.1"/>
</dbReference>
<feature type="domain" description="Glycosyl transferase family 1" evidence="2">
    <location>
        <begin position="631"/>
        <end position="803"/>
    </location>
</feature>
<evidence type="ECO:0008006" key="6">
    <source>
        <dbReference type="Google" id="ProtNLM"/>
    </source>
</evidence>
<comment type="caution">
    <text evidence="4">The sequence shown here is derived from an EMBL/GenBank/DDBJ whole genome shotgun (WGS) entry which is preliminary data.</text>
</comment>
<keyword evidence="5" id="KW-1185">Reference proteome</keyword>
<dbReference type="Pfam" id="PF13439">
    <property type="entry name" value="Glyco_transf_4"/>
    <property type="match status" value="1"/>
</dbReference>
<feature type="domain" description="Glycosyl transferase family 1" evidence="2">
    <location>
        <begin position="1077"/>
        <end position="1226"/>
    </location>
</feature>
<dbReference type="InterPro" id="IPR028098">
    <property type="entry name" value="Glyco_trans_4-like_N"/>
</dbReference>
<organism evidence="4 5">
    <name type="scientific">Rhodoplanes roseus</name>
    <dbReference type="NCBI Taxonomy" id="29409"/>
    <lineage>
        <taxon>Bacteria</taxon>
        <taxon>Pseudomonadati</taxon>
        <taxon>Pseudomonadota</taxon>
        <taxon>Alphaproteobacteria</taxon>
        <taxon>Hyphomicrobiales</taxon>
        <taxon>Nitrobacteraceae</taxon>
        <taxon>Rhodoplanes</taxon>
    </lineage>
</organism>
<dbReference type="AlphaFoldDB" id="A0A327KWF7"/>
<evidence type="ECO:0000313" key="4">
    <source>
        <dbReference type="EMBL" id="RAI42487.1"/>
    </source>
</evidence>
<dbReference type="PANTHER" id="PTHR46401">
    <property type="entry name" value="GLYCOSYLTRANSFERASE WBBK-RELATED"/>
    <property type="match status" value="1"/>
</dbReference>
<accession>A0A327KWF7</accession>
<dbReference type="OrthoDB" id="8049568at2"/>
<dbReference type="Proteomes" id="UP000249130">
    <property type="component" value="Unassembled WGS sequence"/>
</dbReference>
<dbReference type="EMBL" id="NPEX01000150">
    <property type="protein sequence ID" value="RAI42487.1"/>
    <property type="molecule type" value="Genomic_DNA"/>
</dbReference>
<feature type="domain" description="Glycosyltransferase subfamily 4-like N-terminal" evidence="3">
    <location>
        <begin position="96"/>
        <end position="207"/>
    </location>
</feature>
<dbReference type="GO" id="GO:0016757">
    <property type="term" value="F:glycosyltransferase activity"/>
    <property type="evidence" value="ECO:0007669"/>
    <property type="project" value="InterPro"/>
</dbReference>
<protein>
    <recommendedName>
        <fullName evidence="6">Glycosyl transferase family 1</fullName>
    </recommendedName>
</protein>
<evidence type="ECO:0000259" key="2">
    <source>
        <dbReference type="Pfam" id="PF00534"/>
    </source>
</evidence>
<dbReference type="GO" id="GO:0009103">
    <property type="term" value="P:lipopolysaccharide biosynthetic process"/>
    <property type="evidence" value="ECO:0007669"/>
    <property type="project" value="TreeGrafter"/>
</dbReference>
<dbReference type="CDD" id="cd03809">
    <property type="entry name" value="GT4_MtfB-like"/>
    <property type="match status" value="2"/>
</dbReference>
<evidence type="ECO:0000259" key="3">
    <source>
        <dbReference type="Pfam" id="PF13439"/>
    </source>
</evidence>
<dbReference type="SUPFAM" id="SSF53756">
    <property type="entry name" value="UDP-Glycosyltransferase/glycogen phosphorylase"/>
    <property type="match status" value="3"/>
</dbReference>
<evidence type="ECO:0000313" key="5">
    <source>
        <dbReference type="Proteomes" id="UP000249130"/>
    </source>
</evidence>
<feature type="domain" description="Glycosyl transferase family 1" evidence="2">
    <location>
        <begin position="230"/>
        <end position="384"/>
    </location>
</feature>
<dbReference type="InterPro" id="IPR001296">
    <property type="entry name" value="Glyco_trans_1"/>
</dbReference>
<dbReference type="Pfam" id="PF00534">
    <property type="entry name" value="Glycos_transf_1"/>
    <property type="match status" value="3"/>
</dbReference>